<dbReference type="CDD" id="cd00914">
    <property type="entry name" value="PCD_DCoH_subfamily_b"/>
    <property type="match status" value="1"/>
</dbReference>
<evidence type="ECO:0000256" key="4">
    <source>
        <dbReference type="HAMAP-Rule" id="MF_00434"/>
    </source>
</evidence>
<sequence length="123" mass="14105">MADLLTREERQEHLIPLGEAGWGAVPDRDAIRKVYIFPNFIEAWGWMSRVAIWCEKWNHHPEWRNVYRTVDVTLATHDADGLTSLDIKLARKMDALASASTAARYQSDISEPIACLCEPDPRR</sequence>
<dbReference type="InterPro" id="IPR001533">
    <property type="entry name" value="Pterin_deHydtase"/>
</dbReference>
<proteinExistence type="inferred from homology"/>
<evidence type="ECO:0000313" key="5">
    <source>
        <dbReference type="EMBL" id="GHF07027.1"/>
    </source>
</evidence>
<comment type="caution">
    <text evidence="5">The sequence shown here is derived from an EMBL/GenBank/DDBJ whole genome shotgun (WGS) entry which is preliminary data.</text>
</comment>
<accession>A0ABQ3J781</accession>
<dbReference type="SUPFAM" id="SSF55248">
    <property type="entry name" value="PCD-like"/>
    <property type="match status" value="1"/>
</dbReference>
<organism evidence="5 6">
    <name type="scientific">Aliiroseovarius zhejiangensis</name>
    <dbReference type="NCBI Taxonomy" id="1632025"/>
    <lineage>
        <taxon>Bacteria</taxon>
        <taxon>Pseudomonadati</taxon>
        <taxon>Pseudomonadota</taxon>
        <taxon>Alphaproteobacteria</taxon>
        <taxon>Rhodobacterales</taxon>
        <taxon>Paracoccaceae</taxon>
        <taxon>Aliiroseovarius</taxon>
    </lineage>
</organism>
<dbReference type="Proteomes" id="UP000609802">
    <property type="component" value="Unassembled WGS sequence"/>
</dbReference>
<keyword evidence="3 4" id="KW-0456">Lyase</keyword>
<comment type="catalytic activity">
    <reaction evidence="1 4">
        <text>(4aS,6R)-4a-hydroxy-L-erythro-5,6,7,8-tetrahydrobiopterin = (6R)-L-erythro-6,7-dihydrobiopterin + H2O</text>
        <dbReference type="Rhea" id="RHEA:11920"/>
        <dbReference type="ChEBI" id="CHEBI:15377"/>
        <dbReference type="ChEBI" id="CHEBI:15642"/>
        <dbReference type="ChEBI" id="CHEBI:43120"/>
        <dbReference type="EC" id="4.2.1.96"/>
    </reaction>
</comment>
<dbReference type="NCBIfam" id="NF002018">
    <property type="entry name" value="PRK00823.1-3"/>
    <property type="match status" value="1"/>
</dbReference>
<dbReference type="EMBL" id="BNCH01000009">
    <property type="protein sequence ID" value="GHF07027.1"/>
    <property type="molecule type" value="Genomic_DNA"/>
</dbReference>
<dbReference type="EC" id="4.2.1.96" evidence="4"/>
<dbReference type="HAMAP" id="MF_00434">
    <property type="entry name" value="Pterin_4_alpha"/>
    <property type="match status" value="1"/>
</dbReference>
<reference evidence="6" key="1">
    <citation type="journal article" date="2019" name="Int. J. Syst. Evol. Microbiol.">
        <title>The Global Catalogue of Microorganisms (GCM) 10K type strain sequencing project: providing services to taxonomists for standard genome sequencing and annotation.</title>
        <authorList>
            <consortium name="The Broad Institute Genomics Platform"/>
            <consortium name="The Broad Institute Genome Sequencing Center for Infectious Disease"/>
            <person name="Wu L."/>
            <person name="Ma J."/>
        </authorList>
    </citation>
    <scope>NUCLEOTIDE SEQUENCE [LARGE SCALE GENOMIC DNA]</scope>
    <source>
        <strain evidence="6">KCTC 42443</strain>
    </source>
</reference>
<evidence type="ECO:0000313" key="6">
    <source>
        <dbReference type="Proteomes" id="UP000609802"/>
    </source>
</evidence>
<comment type="similarity">
    <text evidence="2 4">Belongs to the pterin-4-alpha-carbinolamine dehydratase family.</text>
</comment>
<gene>
    <name evidence="5" type="ORF">GCM10016455_30070</name>
</gene>
<dbReference type="RefSeq" id="WP_191287369.1">
    <property type="nucleotide sequence ID" value="NZ_BNCH01000009.1"/>
</dbReference>
<dbReference type="Gene3D" id="3.30.1360.20">
    <property type="entry name" value="Transcriptional coactivator/pterin dehydratase"/>
    <property type="match status" value="1"/>
</dbReference>
<dbReference type="InterPro" id="IPR036428">
    <property type="entry name" value="PCD_sf"/>
</dbReference>
<dbReference type="PANTHER" id="PTHR12599">
    <property type="entry name" value="PTERIN-4-ALPHA-CARBINOLAMINE DEHYDRATASE"/>
    <property type="match status" value="1"/>
</dbReference>
<evidence type="ECO:0000256" key="3">
    <source>
        <dbReference type="ARBA" id="ARBA00023239"/>
    </source>
</evidence>
<name>A0ABQ3J781_9RHOB</name>
<dbReference type="PANTHER" id="PTHR12599:SF0">
    <property type="entry name" value="PTERIN-4-ALPHA-CARBINOLAMINE DEHYDRATASE"/>
    <property type="match status" value="1"/>
</dbReference>
<dbReference type="Pfam" id="PF01329">
    <property type="entry name" value="Pterin_4a"/>
    <property type="match status" value="1"/>
</dbReference>
<keyword evidence="6" id="KW-1185">Reference proteome</keyword>
<evidence type="ECO:0000256" key="1">
    <source>
        <dbReference type="ARBA" id="ARBA00001554"/>
    </source>
</evidence>
<protein>
    <recommendedName>
        <fullName evidence="4">Putative pterin-4-alpha-carbinolamine dehydratase</fullName>
        <shortName evidence="4">PHS</shortName>
        <ecNumber evidence="4">4.2.1.96</ecNumber>
    </recommendedName>
    <alternativeName>
        <fullName evidence="4">4-alpha-hydroxy-tetrahydropterin dehydratase</fullName>
    </alternativeName>
    <alternativeName>
        <fullName evidence="4">Pterin carbinolamine dehydratase</fullName>
        <shortName evidence="4">PCD</shortName>
    </alternativeName>
</protein>
<evidence type="ECO:0000256" key="2">
    <source>
        <dbReference type="ARBA" id="ARBA00006472"/>
    </source>
</evidence>